<sequence>MASVFAFFDSDGEMEFREGTPDRVFGALDPRHADPLAFTVQRCSWGGDGLEGHISNTARFVGTYPPNPVATGVVTALGGPQEYIFGNLVICGSRWSPIEGEPPSIHGLSQAQQDLVGDVHIAVRKEAASTQQ</sequence>
<dbReference type="RefSeq" id="WP_334546327.1">
    <property type="nucleotide sequence ID" value="NZ_CP108135.1"/>
</dbReference>
<dbReference type="EMBL" id="CP108135">
    <property type="protein sequence ID" value="WTP63981.1"/>
    <property type="molecule type" value="Genomic_DNA"/>
</dbReference>
<evidence type="ECO:0000313" key="1">
    <source>
        <dbReference type="EMBL" id="WTP63981.1"/>
    </source>
</evidence>
<organism evidence="1 2">
    <name type="scientific">[Kitasatospora] papulosa</name>
    <dbReference type="NCBI Taxonomy" id="1464011"/>
    <lineage>
        <taxon>Bacteria</taxon>
        <taxon>Bacillati</taxon>
        <taxon>Actinomycetota</taxon>
        <taxon>Actinomycetes</taxon>
        <taxon>Kitasatosporales</taxon>
        <taxon>Streptomycetaceae</taxon>
        <taxon>Streptomyces</taxon>
    </lineage>
</organism>
<gene>
    <name evidence="1" type="ORF">OG560_00485</name>
</gene>
<protein>
    <recommendedName>
        <fullName evidence="3">Allene oxide cyclase barrel-like domain-containing protein</fullName>
    </recommendedName>
</protein>
<dbReference type="Proteomes" id="UP001622496">
    <property type="component" value="Chromosome"/>
</dbReference>
<name>A0ABZ1JWV2_9ACTN</name>
<keyword evidence="2" id="KW-1185">Reference proteome</keyword>
<evidence type="ECO:0008006" key="3">
    <source>
        <dbReference type="Google" id="ProtNLM"/>
    </source>
</evidence>
<accession>A0ABZ1JWV2</accession>
<proteinExistence type="predicted"/>
<reference evidence="1 2" key="1">
    <citation type="submission" date="2022-10" db="EMBL/GenBank/DDBJ databases">
        <title>The complete genomes of actinobacterial strains from the NBC collection.</title>
        <authorList>
            <person name="Joergensen T.S."/>
            <person name="Alvarez Arevalo M."/>
            <person name="Sterndorff E.B."/>
            <person name="Faurdal D."/>
            <person name="Vuksanovic O."/>
            <person name="Mourched A.-S."/>
            <person name="Charusanti P."/>
            <person name="Shaw S."/>
            <person name="Blin K."/>
            <person name="Weber T."/>
        </authorList>
    </citation>
    <scope>NUCLEOTIDE SEQUENCE [LARGE SCALE GENOMIC DNA]</scope>
    <source>
        <strain evidence="1 2">NBC_00185</strain>
    </source>
</reference>
<evidence type="ECO:0000313" key="2">
    <source>
        <dbReference type="Proteomes" id="UP001622496"/>
    </source>
</evidence>